<comment type="subcellular location">
    <subcellularLocation>
        <location evidence="2">Golgi apparatus</location>
        <location evidence="2">trans-Golgi network membrane</location>
        <topology evidence="2">Single-pass type I membrane protein</topology>
    </subcellularLocation>
</comment>
<dbReference type="Pfam" id="PF00450">
    <property type="entry name" value="Peptidase_S10"/>
    <property type="match status" value="1"/>
</dbReference>
<evidence type="ECO:0000256" key="11">
    <source>
        <dbReference type="ARBA" id="ARBA00023034"/>
    </source>
</evidence>
<dbReference type="EMBL" id="JAPWDQ010000005">
    <property type="protein sequence ID" value="KAJ5485019.1"/>
    <property type="molecule type" value="Genomic_DNA"/>
</dbReference>
<sequence>MTMTAVLFFAQIWWSIAARFFPKSPFNSQYLVQSLPEAPPLPTSWAGRLPVPGRVEGNDIFFWLFESESPVYDENLIVWLNGGPGCSSLAGLLGGNGPISFIGNSTAVERNPYSWTQLGNVLYVDQPVGAGFSTASYPYPVGNNEMVVADFVAWLDGFLTLFPHLISKKIHLMGESYAGIYIPYFAHALLKSKNVSRSLDIRSMSLGDGSWGNAAAMSSVGIGAYMQSQARMLKVPRGILNAFAAADQVCGFDEVLAQATNFPPPAKSPSQTVADIDRSIFNSSCYGPCAVYSTAMDYMDTASSAGSGIPCFDVYDIHHDCSAVPTMSLMTAFFSRPDVQDALHVNGSGTYSTCNSTILSILLGAPSVVPPAYSILPDLVTEHNISLHIYNGEWDMLLNHVGTELAIQNMTWRGAQGFSTAPRRPFFPDNPMPEWSLSGHPGETGGVGKAAGYWGQERGVSYHLFNGAGHSVFANKPREMFAYVRDVVVGEKEVGGVEDGGHS</sequence>
<dbReference type="Proteomes" id="UP001148312">
    <property type="component" value="Unassembled WGS sequence"/>
</dbReference>
<dbReference type="RefSeq" id="XP_056789803.1">
    <property type="nucleotide sequence ID" value="XM_056934609.1"/>
</dbReference>
<dbReference type="GO" id="GO:0017000">
    <property type="term" value="P:antibiotic biosynthetic process"/>
    <property type="evidence" value="ECO:0007669"/>
    <property type="project" value="UniProtKB-ARBA"/>
</dbReference>
<comment type="function">
    <text evidence="14">Protease with a carboxypeptidase B-like function involved in the C-terminal processing of the lysine and arginine residues from protein precursors. Promotes cell fusion and is involved in the programmed cell death.</text>
</comment>
<evidence type="ECO:0000256" key="15">
    <source>
        <dbReference type="RuleBase" id="RU361156"/>
    </source>
</evidence>
<feature type="signal peptide" evidence="15">
    <location>
        <begin position="1"/>
        <end position="18"/>
    </location>
</feature>
<gene>
    <name evidence="16" type="ORF">N7539_005007</name>
</gene>
<evidence type="ECO:0000256" key="12">
    <source>
        <dbReference type="ARBA" id="ARBA00023136"/>
    </source>
</evidence>
<comment type="catalytic activity">
    <reaction evidence="1">
        <text>Preferential release of a C-terminal arginine or lysine residue.</text>
        <dbReference type="EC" id="3.4.16.6"/>
    </reaction>
</comment>
<reference evidence="16" key="2">
    <citation type="journal article" date="2023" name="IMA Fungus">
        <title>Comparative genomic study of the Penicillium genus elucidates a diverse pangenome and 15 lateral gene transfer events.</title>
        <authorList>
            <person name="Petersen C."/>
            <person name="Sorensen T."/>
            <person name="Nielsen M.R."/>
            <person name="Sondergaard T.E."/>
            <person name="Sorensen J.L."/>
            <person name="Fitzpatrick D.A."/>
            <person name="Frisvad J.C."/>
            <person name="Nielsen K.L."/>
        </authorList>
    </citation>
    <scope>NUCLEOTIDE SEQUENCE</scope>
    <source>
        <strain evidence="16">IBT 30728</strain>
    </source>
</reference>
<evidence type="ECO:0000313" key="17">
    <source>
        <dbReference type="Proteomes" id="UP001148312"/>
    </source>
</evidence>
<feature type="chain" id="PRO_5041018608" description="Carboxypeptidase" evidence="15">
    <location>
        <begin position="19"/>
        <end position="503"/>
    </location>
</feature>
<keyword evidence="9 15" id="KW-0378">Hydrolase</keyword>
<dbReference type="GeneID" id="81624858"/>
<dbReference type="PANTHER" id="PTHR11802">
    <property type="entry name" value="SERINE PROTEASE FAMILY S10 SERINE CARBOXYPEPTIDASE"/>
    <property type="match status" value="1"/>
</dbReference>
<keyword evidence="12" id="KW-0472">Membrane</keyword>
<evidence type="ECO:0000256" key="4">
    <source>
        <dbReference type="ARBA" id="ARBA00022645"/>
    </source>
</evidence>
<protein>
    <recommendedName>
        <fullName evidence="15">Carboxypeptidase</fullName>
        <ecNumber evidence="15">3.4.16.-</ecNumber>
    </recommendedName>
</protein>
<organism evidence="16 17">
    <name type="scientific">Penicillium diatomitis</name>
    <dbReference type="NCBI Taxonomy" id="2819901"/>
    <lineage>
        <taxon>Eukaryota</taxon>
        <taxon>Fungi</taxon>
        <taxon>Dikarya</taxon>
        <taxon>Ascomycota</taxon>
        <taxon>Pezizomycotina</taxon>
        <taxon>Eurotiomycetes</taxon>
        <taxon>Eurotiomycetidae</taxon>
        <taxon>Eurotiales</taxon>
        <taxon>Aspergillaceae</taxon>
        <taxon>Penicillium</taxon>
    </lineage>
</organism>
<dbReference type="AlphaFoldDB" id="A0A9W9X5Z9"/>
<evidence type="ECO:0000256" key="7">
    <source>
        <dbReference type="ARBA" id="ARBA00022703"/>
    </source>
</evidence>
<dbReference type="GO" id="GO:0072330">
    <property type="term" value="P:monocarboxylic acid biosynthetic process"/>
    <property type="evidence" value="ECO:0007669"/>
    <property type="project" value="UniProtKB-ARBA"/>
</dbReference>
<dbReference type="PRINTS" id="PR00724">
    <property type="entry name" value="CRBOXYPTASEC"/>
</dbReference>
<evidence type="ECO:0000256" key="5">
    <source>
        <dbReference type="ARBA" id="ARBA00022670"/>
    </source>
</evidence>
<keyword evidence="13" id="KW-0325">Glycoprotein</keyword>
<dbReference type="InterPro" id="IPR029058">
    <property type="entry name" value="AB_hydrolase_fold"/>
</dbReference>
<evidence type="ECO:0000256" key="1">
    <source>
        <dbReference type="ARBA" id="ARBA00001003"/>
    </source>
</evidence>
<proteinExistence type="inferred from homology"/>
<reference evidence="16" key="1">
    <citation type="submission" date="2022-12" db="EMBL/GenBank/DDBJ databases">
        <authorList>
            <person name="Petersen C."/>
        </authorList>
    </citation>
    <scope>NUCLEOTIDE SEQUENCE</scope>
    <source>
        <strain evidence="16">IBT 30728</strain>
    </source>
</reference>
<evidence type="ECO:0000313" key="16">
    <source>
        <dbReference type="EMBL" id="KAJ5485019.1"/>
    </source>
</evidence>
<evidence type="ECO:0000256" key="13">
    <source>
        <dbReference type="ARBA" id="ARBA00023180"/>
    </source>
</evidence>
<dbReference type="GO" id="GO:0006915">
    <property type="term" value="P:apoptotic process"/>
    <property type="evidence" value="ECO:0007669"/>
    <property type="project" value="UniProtKB-KW"/>
</dbReference>
<dbReference type="GO" id="GO:0005802">
    <property type="term" value="C:trans-Golgi network"/>
    <property type="evidence" value="ECO:0007669"/>
    <property type="project" value="TreeGrafter"/>
</dbReference>
<dbReference type="SUPFAM" id="SSF53474">
    <property type="entry name" value="alpha/beta-Hydrolases"/>
    <property type="match status" value="1"/>
</dbReference>
<evidence type="ECO:0000256" key="8">
    <source>
        <dbReference type="ARBA" id="ARBA00022729"/>
    </source>
</evidence>
<dbReference type="PANTHER" id="PTHR11802:SF190">
    <property type="entry name" value="PHEROMONE-PROCESSING CARBOXYPEPTIDASE KEX1"/>
    <property type="match status" value="1"/>
</dbReference>
<dbReference type="GO" id="GO:0004185">
    <property type="term" value="F:serine-type carboxypeptidase activity"/>
    <property type="evidence" value="ECO:0007669"/>
    <property type="project" value="UniProtKB-UniRule"/>
</dbReference>
<accession>A0A9W9X5Z9</accession>
<keyword evidence="17" id="KW-1185">Reference proteome</keyword>
<keyword evidence="8 15" id="KW-0732">Signal</keyword>
<dbReference type="PROSITE" id="PS00131">
    <property type="entry name" value="CARBOXYPEPT_SER_SER"/>
    <property type="match status" value="1"/>
</dbReference>
<dbReference type="InterPro" id="IPR001563">
    <property type="entry name" value="Peptidase_S10"/>
</dbReference>
<dbReference type="EC" id="3.4.16.-" evidence="15"/>
<keyword evidence="7" id="KW-0053">Apoptosis</keyword>
<name>A0A9W9X5Z9_9EURO</name>
<dbReference type="Gene3D" id="3.40.50.1820">
    <property type="entry name" value="alpha/beta hydrolase"/>
    <property type="match status" value="1"/>
</dbReference>
<evidence type="ECO:0000256" key="14">
    <source>
        <dbReference type="ARBA" id="ARBA00037042"/>
    </source>
</evidence>
<evidence type="ECO:0000256" key="3">
    <source>
        <dbReference type="ARBA" id="ARBA00009431"/>
    </source>
</evidence>
<evidence type="ECO:0000256" key="9">
    <source>
        <dbReference type="ARBA" id="ARBA00022801"/>
    </source>
</evidence>
<evidence type="ECO:0000256" key="6">
    <source>
        <dbReference type="ARBA" id="ARBA00022692"/>
    </source>
</evidence>
<evidence type="ECO:0000256" key="10">
    <source>
        <dbReference type="ARBA" id="ARBA00022989"/>
    </source>
</evidence>
<comment type="similarity">
    <text evidence="3 15">Belongs to the peptidase S10 family.</text>
</comment>
<dbReference type="GO" id="GO:0006508">
    <property type="term" value="P:proteolysis"/>
    <property type="evidence" value="ECO:0007669"/>
    <property type="project" value="UniProtKB-KW"/>
</dbReference>
<comment type="caution">
    <text evidence="16">The sequence shown here is derived from an EMBL/GenBank/DDBJ whole genome shotgun (WGS) entry which is preliminary data.</text>
</comment>
<keyword evidence="4 15" id="KW-0121">Carboxypeptidase</keyword>
<keyword evidence="6" id="KW-0812">Transmembrane</keyword>
<keyword evidence="10" id="KW-1133">Transmembrane helix</keyword>
<dbReference type="InterPro" id="IPR018202">
    <property type="entry name" value="Ser_caboxypep_ser_AS"/>
</dbReference>
<keyword evidence="11" id="KW-0333">Golgi apparatus</keyword>
<keyword evidence="5 15" id="KW-0645">Protease</keyword>
<evidence type="ECO:0000256" key="2">
    <source>
        <dbReference type="ARBA" id="ARBA00004393"/>
    </source>
</evidence>